<reference evidence="2" key="1">
    <citation type="submission" date="2022-08" db="UniProtKB">
        <authorList>
            <consortium name="EnsemblMetazoa"/>
        </authorList>
    </citation>
    <scope>IDENTIFICATION</scope>
    <source>
        <strain evidence="2">05x7-T-G4-1.051#20</strain>
    </source>
</reference>
<accession>A0A8W8LJN3</accession>
<dbReference type="Proteomes" id="UP000005408">
    <property type="component" value="Unassembled WGS sequence"/>
</dbReference>
<evidence type="ECO:0000256" key="1">
    <source>
        <dbReference type="SAM" id="MobiDB-lite"/>
    </source>
</evidence>
<dbReference type="EnsemblMetazoa" id="G28313.1">
    <property type="protein sequence ID" value="G28313.1:cds"/>
    <property type="gene ID" value="G28313"/>
</dbReference>
<organism evidence="2 3">
    <name type="scientific">Magallana gigas</name>
    <name type="common">Pacific oyster</name>
    <name type="synonym">Crassostrea gigas</name>
    <dbReference type="NCBI Taxonomy" id="29159"/>
    <lineage>
        <taxon>Eukaryota</taxon>
        <taxon>Metazoa</taxon>
        <taxon>Spiralia</taxon>
        <taxon>Lophotrochozoa</taxon>
        <taxon>Mollusca</taxon>
        <taxon>Bivalvia</taxon>
        <taxon>Autobranchia</taxon>
        <taxon>Pteriomorphia</taxon>
        <taxon>Ostreida</taxon>
        <taxon>Ostreoidea</taxon>
        <taxon>Ostreidae</taxon>
        <taxon>Magallana</taxon>
    </lineage>
</organism>
<evidence type="ECO:0000313" key="3">
    <source>
        <dbReference type="Proteomes" id="UP000005408"/>
    </source>
</evidence>
<name>A0A8W8LJN3_MAGGI</name>
<sequence length="132" mass="14275">MRTDVTQGDQGVFSISEENQRYVSATCIEKPGIYTERNSNGSSTPNETLIEDLGNEMRTDETQGNQGVFSITEENQGYVSATCIGKPGLYTDKDSHGSSTTNETLIEDLGNGECGRDVNISGKYAQCLSGYP</sequence>
<protein>
    <submittedName>
        <fullName evidence="2">Uncharacterized protein</fullName>
    </submittedName>
</protein>
<feature type="region of interest" description="Disordered" evidence="1">
    <location>
        <begin position="89"/>
        <end position="110"/>
    </location>
</feature>
<dbReference type="AlphaFoldDB" id="A0A8W8LJN3"/>
<evidence type="ECO:0000313" key="2">
    <source>
        <dbReference type="EnsemblMetazoa" id="G28313.1:cds"/>
    </source>
</evidence>
<keyword evidence="3" id="KW-1185">Reference proteome</keyword>
<proteinExistence type="predicted"/>